<protein>
    <submittedName>
        <fullName evidence="2">Uncharacterized protein</fullName>
    </submittedName>
</protein>
<feature type="compositionally biased region" description="Basic and acidic residues" evidence="1">
    <location>
        <begin position="53"/>
        <end position="65"/>
    </location>
</feature>
<gene>
    <name evidence="2" type="ORF">CUREI_03745</name>
</gene>
<dbReference type="EMBL" id="CP009215">
    <property type="protein sequence ID" value="AIL96523.1"/>
    <property type="molecule type" value="Genomic_DNA"/>
</dbReference>
<organism evidence="2 3">
    <name type="scientific">Corynebacterium ureicelerivorans</name>
    <dbReference type="NCBI Taxonomy" id="401472"/>
    <lineage>
        <taxon>Bacteria</taxon>
        <taxon>Bacillati</taxon>
        <taxon>Actinomycetota</taxon>
        <taxon>Actinomycetes</taxon>
        <taxon>Mycobacteriales</taxon>
        <taxon>Corynebacteriaceae</taxon>
        <taxon>Corynebacterium</taxon>
    </lineage>
</organism>
<dbReference type="KEGG" id="cuv:CUREI_03745"/>
<accession>A0A077HHK7</accession>
<dbReference type="AlphaFoldDB" id="A0A077HHK7"/>
<evidence type="ECO:0000313" key="3">
    <source>
        <dbReference type="Proteomes" id="UP000028939"/>
    </source>
</evidence>
<dbReference type="Proteomes" id="UP000028939">
    <property type="component" value="Chromosome"/>
</dbReference>
<name>A0A077HHK7_9CORY</name>
<evidence type="ECO:0000313" key="2">
    <source>
        <dbReference type="EMBL" id="AIL96523.1"/>
    </source>
</evidence>
<reference evidence="2 3" key="1">
    <citation type="submission" date="2014-08" db="EMBL/GenBank/DDBJ databases">
        <title>Complete genome sequence of Corynebacterium ureicelerivorans DSM 45051, a lipophilic and urea-splitting isolate from a blood culture of a septicaemia patient.</title>
        <authorList>
            <person name="Tippelt A."/>
            <person name="Albersmeier A."/>
            <person name="Brinkrolf K."/>
            <person name="Ruckert C."/>
            <person name="Tauch A."/>
        </authorList>
    </citation>
    <scope>NUCLEOTIDE SEQUENCE [LARGE SCALE GENOMIC DNA]</scope>
    <source>
        <strain evidence="2 3">IMMIB RIV-2301</strain>
    </source>
</reference>
<proteinExistence type="predicted"/>
<dbReference type="STRING" id="401472.CUREI_03745"/>
<feature type="region of interest" description="Disordered" evidence="1">
    <location>
        <begin position="1"/>
        <end position="65"/>
    </location>
</feature>
<dbReference type="HOGENOM" id="CLU_194387_1_1_11"/>
<feature type="compositionally biased region" description="Basic and acidic residues" evidence="1">
    <location>
        <begin position="10"/>
        <end position="41"/>
    </location>
</feature>
<sequence>MARQRRRAVRTADVDYDRSADVAPQRRAEENPASDAEREVLLDDEEPGLTGRDFYEAERPPHYGD</sequence>
<dbReference type="RefSeq" id="WP_038610499.1">
    <property type="nucleotide sequence ID" value="NZ_CP009215.1"/>
</dbReference>
<keyword evidence="3" id="KW-1185">Reference proteome</keyword>
<evidence type="ECO:0000256" key="1">
    <source>
        <dbReference type="SAM" id="MobiDB-lite"/>
    </source>
</evidence>
<dbReference type="OrthoDB" id="4415288at2"/>